<gene>
    <name evidence="2" type="ORF">ACFQ4H_14000</name>
</gene>
<dbReference type="Gene3D" id="2.60.20.10">
    <property type="entry name" value="Crystallins"/>
    <property type="match status" value="1"/>
</dbReference>
<comment type="caution">
    <text evidence="2">The sequence shown here is derived from an EMBL/GenBank/DDBJ whole genome shotgun (WGS) entry which is preliminary data.</text>
</comment>
<proteinExistence type="predicted"/>
<evidence type="ECO:0000313" key="2">
    <source>
        <dbReference type="EMBL" id="MFD1322205.1"/>
    </source>
</evidence>
<dbReference type="Proteomes" id="UP001597260">
    <property type="component" value="Unassembled WGS sequence"/>
</dbReference>
<evidence type="ECO:0000313" key="3">
    <source>
        <dbReference type="Proteomes" id="UP001597260"/>
    </source>
</evidence>
<dbReference type="Pfam" id="PF03995">
    <property type="entry name" value="Inhibitor_I36"/>
    <property type="match status" value="1"/>
</dbReference>
<feature type="signal peptide" evidence="1">
    <location>
        <begin position="1"/>
        <end position="33"/>
    </location>
</feature>
<sequence>MTRHALRKRALALTAGLLLVGASLIVGSSPAAAKPVAGPQPAAGTVQVEEVGEGGVGALGLAACPSTYACFWVHDNYAGTMGKVEGNNPDFRGLYNSSGCTRYAGTWNDCITSIANRGTQCTVYFYKDAGYAGGSIALARNDEVANIGLHWGASWNDSISSNRWCIR</sequence>
<reference evidence="3" key="1">
    <citation type="journal article" date="2019" name="Int. J. Syst. Evol. Microbiol.">
        <title>The Global Catalogue of Microorganisms (GCM) 10K type strain sequencing project: providing services to taxonomists for standard genome sequencing and annotation.</title>
        <authorList>
            <consortium name="The Broad Institute Genomics Platform"/>
            <consortium name="The Broad Institute Genome Sequencing Center for Infectious Disease"/>
            <person name="Wu L."/>
            <person name="Ma J."/>
        </authorList>
    </citation>
    <scope>NUCLEOTIDE SEQUENCE [LARGE SCALE GENOMIC DNA]</scope>
    <source>
        <strain evidence="3">JCM 31037</strain>
    </source>
</reference>
<keyword evidence="3" id="KW-1185">Reference proteome</keyword>
<evidence type="ECO:0000256" key="1">
    <source>
        <dbReference type="SAM" id="SignalP"/>
    </source>
</evidence>
<name>A0ABW3YFF6_9ACTN</name>
<organism evidence="2 3">
    <name type="scientific">Micromonospora sonneratiae</name>
    <dbReference type="NCBI Taxonomy" id="1184706"/>
    <lineage>
        <taxon>Bacteria</taxon>
        <taxon>Bacillati</taxon>
        <taxon>Actinomycetota</taxon>
        <taxon>Actinomycetes</taxon>
        <taxon>Micromonosporales</taxon>
        <taxon>Micromonosporaceae</taxon>
        <taxon>Micromonospora</taxon>
    </lineage>
</organism>
<feature type="chain" id="PRO_5045300279" evidence="1">
    <location>
        <begin position="34"/>
        <end position="167"/>
    </location>
</feature>
<keyword evidence="1" id="KW-0732">Signal</keyword>
<accession>A0ABW3YFF6</accession>
<dbReference type="EMBL" id="JBHTMP010000018">
    <property type="protein sequence ID" value="MFD1322205.1"/>
    <property type="molecule type" value="Genomic_DNA"/>
</dbReference>
<protein>
    <submittedName>
        <fullName evidence="2">Peptidase inhibitor family I36 protein</fullName>
    </submittedName>
</protein>
<dbReference type="RefSeq" id="WP_377570854.1">
    <property type="nucleotide sequence ID" value="NZ_JBHTMP010000018.1"/>
</dbReference>